<dbReference type="PANTHER" id="PTHR33448">
    <property type="entry name" value="CHLOROPLAST PROTEIN HCF243-RELATED"/>
    <property type="match status" value="1"/>
</dbReference>
<feature type="compositionally biased region" description="Acidic residues" evidence="1">
    <location>
        <begin position="299"/>
        <end position="313"/>
    </location>
</feature>
<proteinExistence type="predicted"/>
<dbReference type="Proteomes" id="UP001161247">
    <property type="component" value="Chromosome 8"/>
</dbReference>
<gene>
    <name evidence="2" type="ORF">OLC1_LOCUS22656</name>
</gene>
<accession>A0AAV1E9I3</accession>
<feature type="region of interest" description="Disordered" evidence="1">
    <location>
        <begin position="30"/>
        <end position="61"/>
    </location>
</feature>
<feature type="compositionally biased region" description="Acidic residues" evidence="1">
    <location>
        <begin position="263"/>
        <end position="273"/>
    </location>
</feature>
<keyword evidence="3" id="KW-1185">Reference proteome</keyword>
<evidence type="ECO:0000313" key="2">
    <source>
        <dbReference type="EMBL" id="CAI9116326.1"/>
    </source>
</evidence>
<feature type="region of interest" description="Disordered" evidence="1">
    <location>
        <begin position="175"/>
        <end position="220"/>
    </location>
</feature>
<name>A0AAV1E9I3_OLDCO</name>
<evidence type="ECO:0000313" key="3">
    <source>
        <dbReference type="Proteomes" id="UP001161247"/>
    </source>
</evidence>
<feature type="compositionally biased region" description="Basic and acidic residues" evidence="1">
    <location>
        <begin position="314"/>
        <end position="332"/>
    </location>
</feature>
<evidence type="ECO:0000256" key="1">
    <source>
        <dbReference type="SAM" id="MobiDB-lite"/>
    </source>
</evidence>
<dbReference type="AlphaFoldDB" id="A0AAV1E9I3"/>
<feature type="region of interest" description="Disordered" evidence="1">
    <location>
        <begin position="259"/>
        <end position="332"/>
    </location>
</feature>
<dbReference type="EMBL" id="OX459125">
    <property type="protein sequence ID" value="CAI9116326.1"/>
    <property type="molecule type" value="Genomic_DNA"/>
</dbReference>
<feature type="compositionally biased region" description="Acidic residues" evidence="1">
    <location>
        <begin position="177"/>
        <end position="194"/>
    </location>
</feature>
<reference evidence="2" key="1">
    <citation type="submission" date="2023-03" db="EMBL/GenBank/DDBJ databases">
        <authorList>
            <person name="Julca I."/>
        </authorList>
    </citation>
    <scope>NUCLEOTIDE SEQUENCE</scope>
</reference>
<feature type="compositionally biased region" description="Basic and acidic residues" evidence="1">
    <location>
        <begin position="208"/>
        <end position="219"/>
    </location>
</feature>
<dbReference type="PANTHER" id="PTHR33448:SF3">
    <property type="entry name" value="OS09G0370000 PROTEIN"/>
    <property type="match status" value="1"/>
</dbReference>
<protein>
    <submittedName>
        <fullName evidence="2">OLC1v1017441C1</fullName>
    </submittedName>
</protein>
<sequence>MKGREGKGPPSTDLLVCFPSRAHLTLMPKPICSPARPQDTNKRQHHHPGGGGGGGHLNHHHHLKKSINRNKVAGHASPVLWAKNKSSYGKEIDEPTSPKVTCAGQIKVKPKASSCKNWQSVMEEIERLHNHRKNKKRPNWVEALGFKKDVMQFLTCLRSIRFDFRCFGAFPSSSITSDDEDEDDDGDEDEDDYDEFHQHGNHQKQGKGSRESDHHDSDQASRTVFSKWFMVLQENNNSTKKETINNKDINKLIRAKFSHGDHEEETEDDDDEAPCAPPPNALLLMRCRSAPPKSWLEQKEEEDEEEEEEEDENEEKRKKEEEDAMEEEKRKKDKLIVMRCGTDFNRISSDIARETWVVGGIKEALSRSRSWKR</sequence>
<organism evidence="2 3">
    <name type="scientific">Oldenlandia corymbosa var. corymbosa</name>
    <dbReference type="NCBI Taxonomy" id="529605"/>
    <lineage>
        <taxon>Eukaryota</taxon>
        <taxon>Viridiplantae</taxon>
        <taxon>Streptophyta</taxon>
        <taxon>Embryophyta</taxon>
        <taxon>Tracheophyta</taxon>
        <taxon>Spermatophyta</taxon>
        <taxon>Magnoliopsida</taxon>
        <taxon>eudicotyledons</taxon>
        <taxon>Gunneridae</taxon>
        <taxon>Pentapetalae</taxon>
        <taxon>asterids</taxon>
        <taxon>lamiids</taxon>
        <taxon>Gentianales</taxon>
        <taxon>Rubiaceae</taxon>
        <taxon>Rubioideae</taxon>
        <taxon>Spermacoceae</taxon>
        <taxon>Hedyotis-Oldenlandia complex</taxon>
        <taxon>Oldenlandia</taxon>
    </lineage>
</organism>